<evidence type="ECO:0000259" key="12">
    <source>
        <dbReference type="PROSITE" id="PS50109"/>
    </source>
</evidence>
<dbReference type="InterPro" id="IPR003661">
    <property type="entry name" value="HisK_dim/P_dom"/>
</dbReference>
<proteinExistence type="predicted"/>
<feature type="transmembrane region" description="Helical" evidence="11">
    <location>
        <begin position="12"/>
        <end position="35"/>
    </location>
</feature>
<dbReference type="Pfam" id="PF05227">
    <property type="entry name" value="CHASE3"/>
    <property type="match status" value="1"/>
</dbReference>
<keyword evidence="6 11" id="KW-0812">Transmembrane</keyword>
<keyword evidence="4" id="KW-0597">Phosphoprotein</keyword>
<dbReference type="PANTHER" id="PTHR43304:SF1">
    <property type="entry name" value="PAC DOMAIN-CONTAINING PROTEIN"/>
    <property type="match status" value="1"/>
</dbReference>
<name>A0ABV8BZ95_9PSEU</name>
<keyword evidence="11" id="KW-0472">Membrane</keyword>
<dbReference type="SUPFAM" id="SSF47384">
    <property type="entry name" value="Homodimeric domain of signal transducing histidine kinase"/>
    <property type="match status" value="1"/>
</dbReference>
<dbReference type="Gene3D" id="6.10.340.10">
    <property type="match status" value="1"/>
</dbReference>
<feature type="transmembrane region" description="Helical" evidence="11">
    <location>
        <begin position="183"/>
        <end position="206"/>
    </location>
</feature>
<dbReference type="SMART" id="SM00388">
    <property type="entry name" value="HisKA"/>
    <property type="match status" value="1"/>
</dbReference>
<dbReference type="Pfam" id="PF00512">
    <property type="entry name" value="HisKA"/>
    <property type="match status" value="1"/>
</dbReference>
<evidence type="ECO:0000256" key="5">
    <source>
        <dbReference type="ARBA" id="ARBA00022679"/>
    </source>
</evidence>
<evidence type="ECO:0000313" key="14">
    <source>
        <dbReference type="EMBL" id="MFC3895048.1"/>
    </source>
</evidence>
<dbReference type="EC" id="2.7.13.3" evidence="3"/>
<keyword evidence="7" id="KW-0418">Kinase</keyword>
<dbReference type="PROSITE" id="PS50885">
    <property type="entry name" value="HAMP"/>
    <property type="match status" value="1"/>
</dbReference>
<dbReference type="PROSITE" id="PS50109">
    <property type="entry name" value="HIS_KIN"/>
    <property type="match status" value="1"/>
</dbReference>
<comment type="catalytic activity">
    <reaction evidence="1">
        <text>ATP + protein L-histidine = ADP + protein N-phospho-L-histidine.</text>
        <dbReference type="EC" id="2.7.13.3"/>
    </reaction>
</comment>
<evidence type="ECO:0000259" key="13">
    <source>
        <dbReference type="PROSITE" id="PS50885"/>
    </source>
</evidence>
<dbReference type="InterPro" id="IPR004358">
    <property type="entry name" value="Sig_transdc_His_kin-like_C"/>
</dbReference>
<protein>
    <recommendedName>
        <fullName evidence="3">histidine kinase</fullName>
        <ecNumber evidence="3">2.7.13.3</ecNumber>
    </recommendedName>
</protein>
<organism evidence="14 15">
    <name type="scientific">Lentzea rhizosphaerae</name>
    <dbReference type="NCBI Taxonomy" id="2041025"/>
    <lineage>
        <taxon>Bacteria</taxon>
        <taxon>Bacillati</taxon>
        <taxon>Actinomycetota</taxon>
        <taxon>Actinomycetes</taxon>
        <taxon>Pseudonocardiales</taxon>
        <taxon>Pseudonocardiaceae</taxon>
        <taxon>Lentzea</taxon>
    </lineage>
</organism>
<evidence type="ECO:0000256" key="11">
    <source>
        <dbReference type="SAM" id="Phobius"/>
    </source>
</evidence>
<dbReference type="Gene3D" id="1.10.287.130">
    <property type="match status" value="1"/>
</dbReference>
<dbReference type="Pfam" id="PF00672">
    <property type="entry name" value="HAMP"/>
    <property type="match status" value="1"/>
</dbReference>
<dbReference type="CDD" id="cd19410">
    <property type="entry name" value="HK9-like_sensor"/>
    <property type="match status" value="1"/>
</dbReference>
<comment type="caution">
    <text evidence="14">The sequence shown here is derived from an EMBL/GenBank/DDBJ whole genome shotgun (WGS) entry which is preliminary data.</text>
</comment>
<dbReference type="RefSeq" id="WP_382376595.1">
    <property type="nucleotide sequence ID" value="NZ_JBHRZI010000022.1"/>
</dbReference>
<gene>
    <name evidence="14" type="ORF">ACFOWZ_26505</name>
</gene>
<feature type="domain" description="Histidine kinase" evidence="12">
    <location>
        <begin position="282"/>
        <end position="495"/>
    </location>
</feature>
<evidence type="ECO:0000256" key="8">
    <source>
        <dbReference type="ARBA" id="ARBA00022989"/>
    </source>
</evidence>
<keyword evidence="10" id="KW-0175">Coiled coil</keyword>
<evidence type="ECO:0000256" key="4">
    <source>
        <dbReference type="ARBA" id="ARBA00022553"/>
    </source>
</evidence>
<evidence type="ECO:0000256" key="2">
    <source>
        <dbReference type="ARBA" id="ARBA00004236"/>
    </source>
</evidence>
<dbReference type="SMART" id="SM00387">
    <property type="entry name" value="HATPase_c"/>
    <property type="match status" value="1"/>
</dbReference>
<dbReference type="InterPro" id="IPR036890">
    <property type="entry name" value="HATPase_C_sf"/>
</dbReference>
<dbReference type="PRINTS" id="PR00344">
    <property type="entry name" value="BCTRLSENSOR"/>
</dbReference>
<dbReference type="InterPro" id="IPR036097">
    <property type="entry name" value="HisK_dim/P_sf"/>
</dbReference>
<reference evidence="15" key="1">
    <citation type="journal article" date="2019" name="Int. J. Syst. Evol. Microbiol.">
        <title>The Global Catalogue of Microorganisms (GCM) 10K type strain sequencing project: providing services to taxonomists for standard genome sequencing and annotation.</title>
        <authorList>
            <consortium name="The Broad Institute Genomics Platform"/>
            <consortium name="The Broad Institute Genome Sequencing Center for Infectious Disease"/>
            <person name="Wu L."/>
            <person name="Ma J."/>
        </authorList>
    </citation>
    <scope>NUCLEOTIDE SEQUENCE [LARGE SCALE GENOMIC DNA]</scope>
    <source>
        <strain evidence="15">CGMCC 4.7405</strain>
    </source>
</reference>
<evidence type="ECO:0000313" key="15">
    <source>
        <dbReference type="Proteomes" id="UP001595690"/>
    </source>
</evidence>
<evidence type="ECO:0000256" key="10">
    <source>
        <dbReference type="SAM" id="Coils"/>
    </source>
</evidence>
<dbReference type="InterPro" id="IPR052162">
    <property type="entry name" value="Sensor_kinase/Photoreceptor"/>
</dbReference>
<dbReference type="InterPro" id="IPR005467">
    <property type="entry name" value="His_kinase_dom"/>
</dbReference>
<feature type="domain" description="HAMP" evidence="13">
    <location>
        <begin position="208"/>
        <end position="260"/>
    </location>
</feature>
<evidence type="ECO:0000256" key="1">
    <source>
        <dbReference type="ARBA" id="ARBA00000085"/>
    </source>
</evidence>
<keyword evidence="14" id="KW-0067">ATP-binding</keyword>
<dbReference type="InterPro" id="IPR007891">
    <property type="entry name" value="CHASE3"/>
</dbReference>
<feature type="coiled-coil region" evidence="10">
    <location>
        <begin position="248"/>
        <end position="275"/>
    </location>
</feature>
<keyword evidence="9" id="KW-0902">Two-component regulatory system</keyword>
<dbReference type="EMBL" id="JBHRZI010000022">
    <property type="protein sequence ID" value="MFC3895048.1"/>
    <property type="molecule type" value="Genomic_DNA"/>
</dbReference>
<dbReference type="PANTHER" id="PTHR43304">
    <property type="entry name" value="PHYTOCHROME-LIKE PROTEIN CPH1"/>
    <property type="match status" value="1"/>
</dbReference>
<evidence type="ECO:0000256" key="6">
    <source>
        <dbReference type="ARBA" id="ARBA00022692"/>
    </source>
</evidence>
<evidence type="ECO:0000256" key="7">
    <source>
        <dbReference type="ARBA" id="ARBA00022777"/>
    </source>
</evidence>
<dbReference type="GO" id="GO:0005524">
    <property type="term" value="F:ATP binding"/>
    <property type="evidence" value="ECO:0007669"/>
    <property type="project" value="UniProtKB-KW"/>
</dbReference>
<keyword evidence="8 11" id="KW-1133">Transmembrane helix</keyword>
<evidence type="ECO:0000256" key="9">
    <source>
        <dbReference type="ARBA" id="ARBA00023012"/>
    </source>
</evidence>
<dbReference type="InterPro" id="IPR003594">
    <property type="entry name" value="HATPase_dom"/>
</dbReference>
<evidence type="ECO:0000256" key="3">
    <source>
        <dbReference type="ARBA" id="ARBA00012438"/>
    </source>
</evidence>
<dbReference type="Gene3D" id="3.30.565.10">
    <property type="entry name" value="Histidine kinase-like ATPase, C-terminal domain"/>
    <property type="match status" value="1"/>
</dbReference>
<accession>A0ABV8BZ95</accession>
<keyword evidence="15" id="KW-1185">Reference proteome</keyword>
<dbReference type="SUPFAM" id="SSF158472">
    <property type="entry name" value="HAMP domain-like"/>
    <property type="match status" value="1"/>
</dbReference>
<dbReference type="Pfam" id="PF02518">
    <property type="entry name" value="HATPase_c"/>
    <property type="match status" value="1"/>
</dbReference>
<dbReference type="InterPro" id="IPR003660">
    <property type="entry name" value="HAMP_dom"/>
</dbReference>
<dbReference type="Proteomes" id="UP001595690">
    <property type="component" value="Unassembled WGS sequence"/>
</dbReference>
<dbReference type="CDD" id="cd00082">
    <property type="entry name" value="HisKA"/>
    <property type="match status" value="1"/>
</dbReference>
<keyword evidence="14" id="KW-0547">Nucleotide-binding</keyword>
<dbReference type="SMART" id="SM00304">
    <property type="entry name" value="HAMP"/>
    <property type="match status" value="1"/>
</dbReference>
<sequence length="511" mass="56316">MTLPQRLPASRLLAAIVVILLAMTAVAIASTVVALDALGSARVRSVDEVEPAGRSAKDLNRALLDQETGLRGFILTGKDEFLQPYTDGQKTEAEAVQAVRERVGDVNHRVSLIEDLARQWRSEYAELAITAIQLSGPTVGPAGNIERGKVLFDQLRTEIGALQADIAGLSKAARDDLHHAARVVLWLLIGMGVLLVAMIGGLSLLLHRLLIAPLANLAEQVRQVASGDFRREIDAHGPRETVMLGEDVNAMRRRIVQELATLDEAKTELQRSNSELEQFAYVASHDLQEPLRKVASFCQLLQRRYGGQLDDRAEQYINFAVDGAKRMQVLINDLLAFSRVGRLTREQTLVDLNEIVRQVVDNYSERVEETGARLEIAELPSVRGEASLLSAVFQNLISNALKFKGTEAPVIAVEVERDGNMWKFTVRDNGIGIEPEYADRIFVIFQRLHPKDAYPGTGIGLAMCRKIVEYHGGTIWLKTDVDSGTSFEFTLPVVPELAEPALAAQVEEVHD</sequence>
<dbReference type="CDD" id="cd06225">
    <property type="entry name" value="HAMP"/>
    <property type="match status" value="1"/>
</dbReference>
<comment type="subcellular location">
    <subcellularLocation>
        <location evidence="2">Cell membrane</location>
    </subcellularLocation>
</comment>
<keyword evidence="5" id="KW-0808">Transferase</keyword>
<dbReference type="SUPFAM" id="SSF55874">
    <property type="entry name" value="ATPase domain of HSP90 chaperone/DNA topoisomerase II/histidine kinase"/>
    <property type="match status" value="1"/>
</dbReference>